<comment type="caution">
    <text evidence="7">The sequence shown here is derived from an EMBL/GenBank/DDBJ whole genome shotgun (WGS) entry which is preliminary data.</text>
</comment>
<dbReference type="InterPro" id="IPR052031">
    <property type="entry name" value="Membrane_Transporter-Flippase"/>
</dbReference>
<evidence type="ECO:0000256" key="4">
    <source>
        <dbReference type="ARBA" id="ARBA00022692"/>
    </source>
</evidence>
<comment type="subcellular location">
    <subcellularLocation>
        <location evidence="1">Cell membrane</location>
        <topology evidence="1">Multi-pass membrane protein</topology>
    </subcellularLocation>
</comment>
<dbReference type="GO" id="GO:0015297">
    <property type="term" value="F:antiporter activity"/>
    <property type="evidence" value="ECO:0007669"/>
    <property type="project" value="InterPro"/>
</dbReference>
<name>A0A6A8GWI9_9LACO</name>
<dbReference type="EMBL" id="WKOD01000026">
    <property type="protein sequence ID" value="MSA69092.1"/>
    <property type="molecule type" value="Genomic_DNA"/>
</dbReference>
<dbReference type="InterPro" id="IPR002528">
    <property type="entry name" value="MATE_fam"/>
</dbReference>
<reference evidence="7" key="1">
    <citation type="journal article" date="2019" name="Nat. Med.">
        <title>A library of human gut bacterial isolates paired with longitudinal multiomics data enables mechanistic microbiome research.</title>
        <authorList>
            <person name="Poyet M."/>
            <person name="Groussin M."/>
            <person name="Gibbons S.M."/>
            <person name="Avila-Pacheco J."/>
            <person name="Jiang X."/>
            <person name="Kearney S.M."/>
            <person name="Perrotta A.R."/>
            <person name="Berdy B."/>
            <person name="Zhao S."/>
            <person name="Lieberman T.D."/>
            <person name="Swanson P.K."/>
            <person name="Smith M."/>
            <person name="Roesemann S."/>
            <person name="Alexander J.E."/>
            <person name="Rich S.A."/>
            <person name="Livny J."/>
            <person name="Vlamakis H."/>
            <person name="Clish C."/>
            <person name="Bullock K."/>
            <person name="Deik A."/>
            <person name="Scott J."/>
            <person name="Pierce K.A."/>
            <person name="Xavier R.J."/>
            <person name="Alm E.J."/>
        </authorList>
    </citation>
    <scope>NUCLEOTIDE SEQUENCE</scope>
    <source>
        <strain evidence="7">BIOML-A18</strain>
    </source>
</reference>
<dbReference type="CDD" id="cd13138">
    <property type="entry name" value="MATE_yoeA_like"/>
    <property type="match status" value="1"/>
</dbReference>
<keyword evidence="3" id="KW-1003">Cell membrane</keyword>
<proteinExistence type="predicted"/>
<protein>
    <submittedName>
        <fullName evidence="7">MATE family efflux transporter</fullName>
    </submittedName>
</protein>
<dbReference type="PANTHER" id="PTHR43549:SF3">
    <property type="entry name" value="MULTIDRUG RESISTANCE PROTEIN YPNP-RELATED"/>
    <property type="match status" value="1"/>
</dbReference>
<keyword evidence="4" id="KW-0812">Transmembrane</keyword>
<sequence>MEVWIFLKNDSAVMTEGSYKKKIVYFAIPIFFGSLFQQMYSTADSLIVGNFLGSSALAAVSSSGNLIFLLIGFIQGLTIGCSVVIARFIGARDHKMTSLAVHTTVALGLVSSLVLTLVGIFLAPQILRLMSTPEEIMDQSVEFFRMYFLGSAGFVMYNTLVSILQASGDSKHPVYYLIIASIINILLDLLFIGVFRFGVGAAGVATSISQTISALLALHQLMTQSGPCRVDLRKIRFQPQILKMIIKFGLPSGLQNSIIGLSNVIIQSYINFYGKNAVAGIGSYCKVEGFAFLPVTCFTMALTTFVAQNLGAKEYQRIKAGVRFGTICTLVLAEGLGILLFVFSPQLIGAFDSTPAVVSFGVARAHVCGPFFFLVAFTHVMAAVMRGAGKAMIPMIIMMICWCAVRILTLSVVGMFYQTIQTTYWVYPLTWMLSSLAFLLCYRGLDFTKL</sequence>
<keyword evidence="6" id="KW-0472">Membrane</keyword>
<evidence type="ECO:0000256" key="1">
    <source>
        <dbReference type="ARBA" id="ARBA00004651"/>
    </source>
</evidence>
<evidence type="ECO:0000256" key="5">
    <source>
        <dbReference type="ARBA" id="ARBA00022989"/>
    </source>
</evidence>
<evidence type="ECO:0000256" key="6">
    <source>
        <dbReference type="ARBA" id="ARBA00023136"/>
    </source>
</evidence>
<accession>A0A6A8GWI9</accession>
<evidence type="ECO:0000313" key="7">
    <source>
        <dbReference type="EMBL" id="MSA69092.1"/>
    </source>
</evidence>
<keyword evidence="2" id="KW-0813">Transport</keyword>
<dbReference type="NCBIfam" id="TIGR00797">
    <property type="entry name" value="matE"/>
    <property type="match status" value="1"/>
</dbReference>
<dbReference type="PANTHER" id="PTHR43549">
    <property type="entry name" value="MULTIDRUG RESISTANCE PROTEIN YPNP-RELATED"/>
    <property type="match status" value="1"/>
</dbReference>
<dbReference type="Pfam" id="PF01554">
    <property type="entry name" value="MatE"/>
    <property type="match status" value="2"/>
</dbReference>
<keyword evidence="5" id="KW-1133">Transmembrane helix</keyword>
<dbReference type="GO" id="GO:0042910">
    <property type="term" value="F:xenobiotic transmembrane transporter activity"/>
    <property type="evidence" value="ECO:0007669"/>
    <property type="project" value="InterPro"/>
</dbReference>
<dbReference type="InterPro" id="IPR048279">
    <property type="entry name" value="MdtK-like"/>
</dbReference>
<dbReference type="PIRSF" id="PIRSF006603">
    <property type="entry name" value="DinF"/>
    <property type="match status" value="1"/>
</dbReference>
<organism evidence="7">
    <name type="scientific">Ligilactobacillus ruminis</name>
    <dbReference type="NCBI Taxonomy" id="1623"/>
    <lineage>
        <taxon>Bacteria</taxon>
        <taxon>Bacillati</taxon>
        <taxon>Bacillota</taxon>
        <taxon>Bacilli</taxon>
        <taxon>Lactobacillales</taxon>
        <taxon>Lactobacillaceae</taxon>
        <taxon>Ligilactobacillus</taxon>
    </lineage>
</organism>
<evidence type="ECO:0000256" key="2">
    <source>
        <dbReference type="ARBA" id="ARBA00022448"/>
    </source>
</evidence>
<evidence type="ECO:0000256" key="3">
    <source>
        <dbReference type="ARBA" id="ARBA00022475"/>
    </source>
</evidence>
<dbReference type="AlphaFoldDB" id="A0A6A8GWI9"/>
<dbReference type="GO" id="GO:0005886">
    <property type="term" value="C:plasma membrane"/>
    <property type="evidence" value="ECO:0007669"/>
    <property type="project" value="UniProtKB-SubCell"/>
</dbReference>
<gene>
    <name evidence="7" type="ORF">GKC89_08360</name>
</gene>